<comment type="caution">
    <text evidence="3">The sequence shown here is derived from an EMBL/GenBank/DDBJ whole genome shotgun (WGS) entry which is preliminary data.</text>
</comment>
<dbReference type="AlphaFoldDB" id="A0A2A5SK96"/>
<evidence type="ECO:0000313" key="4">
    <source>
        <dbReference type="Proteomes" id="UP000218744"/>
    </source>
</evidence>
<dbReference type="Pfam" id="PF09479">
    <property type="entry name" value="Flg_new"/>
    <property type="match status" value="3"/>
</dbReference>
<feature type="region of interest" description="Disordered" evidence="2">
    <location>
        <begin position="86"/>
        <end position="109"/>
    </location>
</feature>
<reference evidence="3 4" key="1">
    <citation type="submission" date="2014-12" db="EMBL/GenBank/DDBJ databases">
        <title>Draft genome sequences of 10 type strains of Lactococcus.</title>
        <authorList>
            <person name="Sun Z."/>
            <person name="Zhong Z."/>
            <person name="Liu W."/>
            <person name="Zhang W."/>
            <person name="Zhang H."/>
        </authorList>
    </citation>
    <scope>NUCLEOTIDE SEQUENCE [LARGE SCALE GENOMIC DNA]</scope>
    <source>
        <strain evidence="3 4">DSM 20450</strain>
    </source>
</reference>
<evidence type="ECO:0008006" key="5">
    <source>
        <dbReference type="Google" id="ProtNLM"/>
    </source>
</evidence>
<dbReference type="Proteomes" id="UP000218744">
    <property type="component" value="Unassembled WGS sequence"/>
</dbReference>
<proteinExistence type="predicted"/>
<dbReference type="InterPro" id="IPR013378">
    <property type="entry name" value="InlB-like_B-rpt"/>
</dbReference>
<organism evidence="3 4">
    <name type="scientific">Lactococcus lactis subsp. hordniae</name>
    <dbReference type="NCBI Taxonomy" id="203404"/>
    <lineage>
        <taxon>Bacteria</taxon>
        <taxon>Bacillati</taxon>
        <taxon>Bacillota</taxon>
        <taxon>Bacilli</taxon>
        <taxon>Lactobacillales</taxon>
        <taxon>Streptococcaceae</taxon>
        <taxon>Lactococcus</taxon>
    </lineage>
</organism>
<accession>A0A2A5SK96</accession>
<evidence type="ECO:0000313" key="3">
    <source>
        <dbReference type="EMBL" id="PCS13833.1"/>
    </source>
</evidence>
<comment type="subcellular location">
    <subcellularLocation>
        <location evidence="1">Cell envelope</location>
    </subcellularLocation>
</comment>
<protein>
    <recommendedName>
        <fullName evidence="5">InlB B-repeat-containing protein</fullName>
    </recommendedName>
</protein>
<dbReference type="RefSeq" id="WP_096815542.1">
    <property type="nucleotide sequence ID" value="NZ_JXKA01000004.1"/>
</dbReference>
<evidence type="ECO:0000256" key="2">
    <source>
        <dbReference type="SAM" id="MobiDB-lite"/>
    </source>
</evidence>
<name>A0A2A5SK96_LACLH</name>
<dbReference type="GO" id="GO:0030313">
    <property type="term" value="C:cell envelope"/>
    <property type="evidence" value="ECO:0007669"/>
    <property type="project" value="UniProtKB-SubCell"/>
</dbReference>
<dbReference type="InterPro" id="IPR042229">
    <property type="entry name" value="Listeria/Bacterioides_rpt_sf"/>
</dbReference>
<gene>
    <name evidence="3" type="ORF">RU90_GL001798</name>
</gene>
<evidence type="ECO:0000256" key="1">
    <source>
        <dbReference type="ARBA" id="ARBA00004196"/>
    </source>
</evidence>
<dbReference type="NCBIfam" id="TIGR02543">
    <property type="entry name" value="List_Bact_rpt"/>
    <property type="match status" value="3"/>
</dbReference>
<dbReference type="EMBL" id="JXKA01000004">
    <property type="protein sequence ID" value="PCS13833.1"/>
    <property type="molecule type" value="Genomic_DNA"/>
</dbReference>
<sequence>MFNYDPKLLALDLSSFNINSNDVATSMLANLISLRNLGLGSQTLLDSDMGLPDITAMNGTYQYQYDSSKFTGKWVASNQAFTNTPIDLANTTPTHSTQDSATLEANGINPPDTYVWEENPVNVALNYDPNTTDTVNAMPNNLTNQAINSQVNVDNGVPTRSGYTFTGWNTSADGSGTSYAPGADLTLSNDTTLYAQWQKAVSLTYNPNTTDTVVAMPDNLTDQVINGQVNVDNGVPTRSGYTFTGWNTSADGSGTSYAPGADLTLSNDTTLYAQWQKAVSLTYNPNTTDTVVAMPDNLTDQVINGQVNVDNGVPTRSGYTFTGWNTSADGSGTSYAPGADLTLSNDTTLYAQWKESTSNIIYDANGGTYGDGSTSSTDNNNGNGYSVGSTVKVGVHQHVRVILS</sequence>
<feature type="compositionally biased region" description="Polar residues" evidence="2">
    <location>
        <begin position="86"/>
        <end position="103"/>
    </location>
</feature>
<dbReference type="Gene3D" id="2.60.40.4270">
    <property type="entry name" value="Listeria-Bacteroides repeat domain"/>
    <property type="match status" value="3"/>
</dbReference>